<gene>
    <name evidence="1" type="primary">sixA</name>
    <name evidence="1" type="ORF">GFB47_03635</name>
</gene>
<organism evidence="1 2">
    <name type="scientific">Vibrio algicola</name>
    <dbReference type="NCBI Taxonomy" id="2662262"/>
    <lineage>
        <taxon>Bacteria</taxon>
        <taxon>Pseudomonadati</taxon>
        <taxon>Pseudomonadota</taxon>
        <taxon>Gammaproteobacteria</taxon>
        <taxon>Vibrionales</taxon>
        <taxon>Vibrionaceae</taxon>
        <taxon>Vibrio</taxon>
    </lineage>
</organism>
<dbReference type="SMART" id="SM00855">
    <property type="entry name" value="PGAM"/>
    <property type="match status" value="1"/>
</dbReference>
<reference evidence="1 2" key="1">
    <citation type="submission" date="2019-10" db="EMBL/GenBank/DDBJ databases">
        <title>Vibrio sp. nov., isolated from Coralline algae surface.</title>
        <authorList>
            <person name="Geng Y."/>
            <person name="Zhang X."/>
        </authorList>
    </citation>
    <scope>NUCLEOTIDE SEQUENCE [LARGE SCALE GENOMIC DNA]</scope>
    <source>
        <strain evidence="1 2">SM1977</strain>
    </source>
</reference>
<evidence type="ECO:0000313" key="2">
    <source>
        <dbReference type="Proteomes" id="UP000348942"/>
    </source>
</evidence>
<dbReference type="GO" id="GO:0005737">
    <property type="term" value="C:cytoplasm"/>
    <property type="evidence" value="ECO:0007669"/>
    <property type="project" value="InterPro"/>
</dbReference>
<dbReference type="Pfam" id="PF00300">
    <property type="entry name" value="His_Phos_1"/>
    <property type="match status" value="1"/>
</dbReference>
<dbReference type="SUPFAM" id="SSF53254">
    <property type="entry name" value="Phosphoglycerate mutase-like"/>
    <property type="match status" value="1"/>
</dbReference>
<dbReference type="EMBL" id="CP045699">
    <property type="protein sequence ID" value="QGA64580.1"/>
    <property type="molecule type" value="Genomic_DNA"/>
</dbReference>
<dbReference type="InterPro" id="IPR029033">
    <property type="entry name" value="His_PPase_superfam"/>
</dbReference>
<dbReference type="NCBIfam" id="TIGR00249">
    <property type="entry name" value="sixA"/>
    <property type="match status" value="1"/>
</dbReference>
<dbReference type="InterPro" id="IPR013078">
    <property type="entry name" value="His_Pase_superF_clade-1"/>
</dbReference>
<name>A0A5Q0TCH0_9VIBR</name>
<evidence type="ECO:0000313" key="1">
    <source>
        <dbReference type="EMBL" id="QGA64580.1"/>
    </source>
</evidence>
<dbReference type="Gene3D" id="3.40.50.1240">
    <property type="entry name" value="Phosphoglycerate mutase-like"/>
    <property type="match status" value="1"/>
</dbReference>
<dbReference type="Proteomes" id="UP000348942">
    <property type="component" value="Chromosome 1"/>
</dbReference>
<proteinExistence type="predicted"/>
<dbReference type="AlphaFoldDB" id="A0A5Q0TCH0"/>
<dbReference type="CDD" id="cd07067">
    <property type="entry name" value="HP_PGM_like"/>
    <property type="match status" value="1"/>
</dbReference>
<dbReference type="GO" id="GO:0101006">
    <property type="term" value="F:protein histidine phosphatase activity"/>
    <property type="evidence" value="ECO:0007669"/>
    <property type="project" value="InterPro"/>
</dbReference>
<accession>A0A5Q0TCH0</accession>
<protein>
    <submittedName>
        <fullName evidence="1">Phosphohistidine phosphatase SixA</fullName>
    </submittedName>
</protein>
<sequence>MRIFIMRHGDAEAFAPSDAERPLSKQGQTQSLQVAKNCQQKGSSQFDLALVSPYLRAQQTWQVISEVLSADTVEACDEITPYGDSETVVEYVCALAETQSLENVILVSHLPLVGYLTADFVTGIHPPMFPTSGMVCIDFDVDARKGEVLWQL</sequence>
<keyword evidence="2" id="KW-1185">Reference proteome</keyword>
<dbReference type="InterPro" id="IPR004449">
    <property type="entry name" value="SixA"/>
</dbReference>
<dbReference type="RefSeq" id="WP_153446625.1">
    <property type="nucleotide sequence ID" value="NZ_CP045699.1"/>
</dbReference>